<dbReference type="EMBL" id="CP141887">
    <property type="protein sequence ID" value="WRT68421.1"/>
    <property type="molecule type" value="Genomic_DNA"/>
</dbReference>
<evidence type="ECO:0000256" key="1">
    <source>
        <dbReference type="SAM" id="Phobius"/>
    </source>
</evidence>
<feature type="transmembrane region" description="Helical" evidence="1">
    <location>
        <begin position="20"/>
        <end position="39"/>
    </location>
</feature>
<sequence length="224" mass="25900">MYITAFKYHDKYYDRLIVSRAWVIGCNGLFFYRSLYIAIKAKIKIDPSLRSQVTQVLYHLREWVGLFAELNIAVTILHRCAIQSKLPPNWKSTGYYDIHDMVSAQRRIELETPYDQMTPLFLLATERLIKLDERGYGNEHIQLAWRLGGFHTPYSLPAKLHELGRSTSGLFPITCPPSNQPTRDEKGRRENWLQMAVREAKKNLASTINGKSVSFLPAIQKLLT</sequence>
<keyword evidence="1" id="KW-1133">Transmembrane helix</keyword>
<gene>
    <name evidence="2" type="ORF">IL334_005397</name>
</gene>
<dbReference type="GeneID" id="87957528"/>
<protein>
    <submittedName>
        <fullName evidence="2">Uncharacterized protein</fullName>
    </submittedName>
</protein>
<accession>A0ABZ1D638</accession>
<name>A0ABZ1D638_9TREE</name>
<keyword evidence="1" id="KW-0812">Transmembrane</keyword>
<organism evidence="2 3">
    <name type="scientific">Kwoniella shivajii</name>
    <dbReference type="NCBI Taxonomy" id="564305"/>
    <lineage>
        <taxon>Eukaryota</taxon>
        <taxon>Fungi</taxon>
        <taxon>Dikarya</taxon>
        <taxon>Basidiomycota</taxon>
        <taxon>Agaricomycotina</taxon>
        <taxon>Tremellomycetes</taxon>
        <taxon>Tremellales</taxon>
        <taxon>Cryptococcaceae</taxon>
        <taxon>Kwoniella</taxon>
    </lineage>
</organism>
<reference evidence="2 3" key="1">
    <citation type="submission" date="2024-01" db="EMBL/GenBank/DDBJ databases">
        <title>Comparative genomics of Cryptococcus and Kwoniella reveals pathogenesis evolution and contrasting modes of karyotype evolution via chromosome fusion or intercentromeric recombination.</title>
        <authorList>
            <person name="Coelho M.A."/>
            <person name="David-Palma M."/>
            <person name="Shea T."/>
            <person name="Bowers K."/>
            <person name="McGinley-Smith S."/>
            <person name="Mohammad A.W."/>
            <person name="Gnirke A."/>
            <person name="Yurkov A.M."/>
            <person name="Nowrousian M."/>
            <person name="Sun S."/>
            <person name="Cuomo C.A."/>
            <person name="Heitman J."/>
        </authorList>
    </citation>
    <scope>NUCLEOTIDE SEQUENCE [LARGE SCALE GENOMIC DNA]</scope>
    <source>
        <strain evidence="2">CBS 11374</strain>
    </source>
</reference>
<proteinExistence type="predicted"/>
<evidence type="ECO:0000313" key="3">
    <source>
        <dbReference type="Proteomes" id="UP001329825"/>
    </source>
</evidence>
<keyword evidence="1" id="KW-0472">Membrane</keyword>
<keyword evidence="3" id="KW-1185">Reference proteome</keyword>
<evidence type="ECO:0000313" key="2">
    <source>
        <dbReference type="EMBL" id="WRT68421.1"/>
    </source>
</evidence>
<dbReference type="RefSeq" id="XP_062793161.1">
    <property type="nucleotide sequence ID" value="XM_062937110.1"/>
</dbReference>
<dbReference type="Proteomes" id="UP001329825">
    <property type="component" value="Chromosome 7"/>
</dbReference>